<evidence type="ECO:0000313" key="4">
    <source>
        <dbReference type="Proteomes" id="UP000217289"/>
    </source>
</evidence>
<evidence type="ECO:0008006" key="5">
    <source>
        <dbReference type="Google" id="ProtNLM"/>
    </source>
</evidence>
<feature type="chain" id="PRO_5012106062" description="Bacterial Ig-like domain-containing protein" evidence="2">
    <location>
        <begin position="27"/>
        <end position="671"/>
    </location>
</feature>
<dbReference type="Proteomes" id="UP000217289">
    <property type="component" value="Chromosome"/>
</dbReference>
<feature type="compositionally biased region" description="Low complexity" evidence="1">
    <location>
        <begin position="374"/>
        <end position="388"/>
    </location>
</feature>
<keyword evidence="4" id="KW-1185">Reference proteome</keyword>
<feature type="compositionally biased region" description="Gly residues" evidence="1">
    <location>
        <begin position="260"/>
        <end position="270"/>
    </location>
</feature>
<feature type="region of interest" description="Disordered" evidence="1">
    <location>
        <begin position="209"/>
        <end position="233"/>
    </location>
</feature>
<keyword evidence="2" id="KW-0732">Signal</keyword>
<proteinExistence type="predicted"/>
<protein>
    <recommendedName>
        <fullName evidence="5">Bacterial Ig-like domain-containing protein</fullName>
    </recommendedName>
</protein>
<dbReference type="KEGG" id="mbd:MEBOL_000737"/>
<accession>A0A250I619</accession>
<reference evidence="3 4" key="1">
    <citation type="submission" date="2017-06" db="EMBL/GenBank/DDBJ databases">
        <authorList>
            <person name="Kim H.J."/>
            <person name="Triplett B.A."/>
        </authorList>
    </citation>
    <scope>NUCLEOTIDE SEQUENCE [LARGE SCALE GENOMIC DNA]</scope>
    <source>
        <strain evidence="3 4">DSM 14713</strain>
    </source>
</reference>
<feature type="signal peptide" evidence="2">
    <location>
        <begin position="1"/>
        <end position="26"/>
    </location>
</feature>
<sequence>MKTPFMRKWLPTAVGLLALGPASARAAPDTFALGSGRDGALAVSTSGTVINAYAPLAVDVARKATSLLVGDCLGSPCFAAGDLVLVYQGTGLSTAPVSGDPAPLDLGTSQVGRWEFARLSEVTASTLRLTAPLVQDYPAEGTQVIRVPEYTTVSIAAGQSLVATPWNGSAGGVVAFLATGEVNNEGTISADGAGFRGGQYVADTSGARGCTELDEGAPQGAQKGEGLAGAGRYGATQSGRGNVANGAGGANCFRSGGGGGGNAGSGGQGGRSDTASDSGRDAGGLGGAAVSAPLLTHLLFGGGGGAGHGSSASGSGGGTGGGAVFLRASQLLGSGTLSASGGSVGTVTEGGSGGGAGGALYVRIVRSAGCGAASASGGIGSTSSSARVGPGGGGGSGQVLFQAAPGAGCTIIATGAASGGQLVPADGAYGAQAGQSSTPSQLNYGFIIPVPPTVVTPPDGTITNNVRPAITGTSTLYPQRTEPNTEVILYIDGEEVGRVMSDAAGDYAFDLPQDLAEGPHTVRAAAAVDAVQSLDSAPNNLIVDITPPETLVLSGPKGAVQERNPRFEFGSNEGEVTYTCSLDGEEFVPCPPSGVFEDLPDGPHTVRVRARDRAGNEDDSPASWSFTVAVADRALIGDGLGCSATGRNTSILWLSLGLLAVGLNRRRLGGP</sequence>
<organism evidence="3 4">
    <name type="scientific">Melittangium boletus DSM 14713</name>
    <dbReference type="NCBI Taxonomy" id="1294270"/>
    <lineage>
        <taxon>Bacteria</taxon>
        <taxon>Pseudomonadati</taxon>
        <taxon>Myxococcota</taxon>
        <taxon>Myxococcia</taxon>
        <taxon>Myxococcales</taxon>
        <taxon>Cystobacterineae</taxon>
        <taxon>Archangiaceae</taxon>
        <taxon>Melittangium</taxon>
    </lineage>
</organism>
<dbReference type="Gene3D" id="2.60.40.10">
    <property type="entry name" value="Immunoglobulins"/>
    <property type="match status" value="2"/>
</dbReference>
<dbReference type="NCBIfam" id="NF047640">
    <property type="entry name" value="gliding_AgmC_N"/>
    <property type="match status" value="1"/>
</dbReference>
<evidence type="ECO:0000256" key="1">
    <source>
        <dbReference type="SAM" id="MobiDB-lite"/>
    </source>
</evidence>
<feature type="region of interest" description="Disordered" evidence="1">
    <location>
        <begin position="374"/>
        <end position="394"/>
    </location>
</feature>
<feature type="region of interest" description="Disordered" evidence="1">
    <location>
        <begin position="260"/>
        <end position="282"/>
    </location>
</feature>
<name>A0A250I619_9BACT</name>
<evidence type="ECO:0000313" key="3">
    <source>
        <dbReference type="EMBL" id="ATB27299.1"/>
    </source>
</evidence>
<evidence type="ECO:0000256" key="2">
    <source>
        <dbReference type="SAM" id="SignalP"/>
    </source>
</evidence>
<dbReference type="EMBL" id="CP022163">
    <property type="protein sequence ID" value="ATB27299.1"/>
    <property type="molecule type" value="Genomic_DNA"/>
</dbReference>
<dbReference type="AlphaFoldDB" id="A0A250I619"/>
<gene>
    <name evidence="3" type="ORF">MEBOL_000737</name>
</gene>
<dbReference type="RefSeq" id="WP_245919436.1">
    <property type="nucleotide sequence ID" value="NZ_CP022163.1"/>
</dbReference>
<dbReference type="InterPro" id="IPR058184">
    <property type="entry name" value="AgmC-like_N"/>
</dbReference>
<dbReference type="InterPro" id="IPR013783">
    <property type="entry name" value="Ig-like_fold"/>
</dbReference>